<keyword evidence="8" id="KW-1185">Reference proteome</keyword>
<comment type="caution">
    <text evidence="7">The sequence shown here is derived from an EMBL/GenBank/DDBJ whole genome shotgun (WGS) entry which is preliminary data.</text>
</comment>
<accession>A0ABP3JMB5</accession>
<sequence length="511" mass="52532">MPTGTTSEISTFKGQERRLRADRIGLAGLLLSVVAASAPLMVTAGVMPTTYGTMGIVGQPLLFVILGVVLTLFSFGYAEMSRHVHNAGAFYAYIARGLGGTAGAAASVVALVAYSAMQFGIYGIFGFELSGLLDKHLGIGLAWWVPALAAVLAVAVLGWLKIDLNAKVLGVLLLIECVMVAAFDIAGLADPGPQGVSLHSFDPTTLDGAGLGTALCFTIAAFVGFEQAAVYAEETSRPQIVVARVTFLAVGFVALFFALSSWALSVAAGPADIVGLSREQGPGLLFTLTENRLGGAFADVMHLFYVTGMFAAMLSFHNVVARYAFAMGREGLLPAAMGRTAKGSGAPAYGSLLQSGISLVVVLLFAATDSRPNGDPTAPVQRLFTWSGNVGALGIIVLMAAASAAVIAFFVRRGAARPQAPRLIASGLAGLALLVIAGYAVKDFDVLVGAGSGSALRWILPGVIGAAVVAGLVFGAVLRRLRPEVHAGIGLGNEAFQLEKAAAAAEPRAVH</sequence>
<evidence type="ECO:0000313" key="8">
    <source>
        <dbReference type="Proteomes" id="UP001499895"/>
    </source>
</evidence>
<dbReference type="Proteomes" id="UP001499895">
    <property type="component" value="Unassembled WGS sequence"/>
</dbReference>
<feature type="transmembrane region" description="Helical" evidence="6">
    <location>
        <begin position="386"/>
        <end position="411"/>
    </location>
</feature>
<feature type="transmembrane region" description="Helical" evidence="6">
    <location>
        <begin position="56"/>
        <end position="78"/>
    </location>
</feature>
<evidence type="ECO:0000256" key="1">
    <source>
        <dbReference type="ARBA" id="ARBA00004651"/>
    </source>
</evidence>
<dbReference type="EMBL" id="BAAAHB010000013">
    <property type="protein sequence ID" value="GAA0456146.1"/>
    <property type="molecule type" value="Genomic_DNA"/>
</dbReference>
<feature type="transmembrane region" description="Helical" evidence="6">
    <location>
        <begin position="241"/>
        <end position="264"/>
    </location>
</feature>
<dbReference type="PIRSF" id="PIRSF006060">
    <property type="entry name" value="AA_transporter"/>
    <property type="match status" value="1"/>
</dbReference>
<dbReference type="RefSeq" id="WP_344088569.1">
    <property type="nucleotide sequence ID" value="NZ_BAAAHB010000013.1"/>
</dbReference>
<evidence type="ECO:0000313" key="7">
    <source>
        <dbReference type="EMBL" id="GAA0456146.1"/>
    </source>
</evidence>
<feature type="transmembrane region" description="Helical" evidence="6">
    <location>
        <begin position="137"/>
        <end position="160"/>
    </location>
</feature>
<feature type="transmembrane region" description="Helical" evidence="6">
    <location>
        <begin position="456"/>
        <end position="478"/>
    </location>
</feature>
<feature type="transmembrane region" description="Helical" evidence="6">
    <location>
        <begin position="303"/>
        <end position="325"/>
    </location>
</feature>
<evidence type="ECO:0000256" key="5">
    <source>
        <dbReference type="ARBA" id="ARBA00023136"/>
    </source>
</evidence>
<protein>
    <submittedName>
        <fullName evidence="7">APC family permease</fullName>
    </submittedName>
</protein>
<keyword evidence="4 6" id="KW-1133">Transmembrane helix</keyword>
<keyword evidence="2" id="KW-1003">Cell membrane</keyword>
<feature type="transmembrane region" description="Helical" evidence="6">
    <location>
        <begin position="423"/>
        <end position="441"/>
    </location>
</feature>
<feature type="transmembrane region" description="Helical" evidence="6">
    <location>
        <begin position="24"/>
        <end position="44"/>
    </location>
</feature>
<dbReference type="Gene3D" id="1.20.1740.10">
    <property type="entry name" value="Amino acid/polyamine transporter I"/>
    <property type="match status" value="1"/>
</dbReference>
<feature type="transmembrane region" description="Helical" evidence="6">
    <location>
        <begin position="346"/>
        <end position="366"/>
    </location>
</feature>
<dbReference type="Pfam" id="PF13520">
    <property type="entry name" value="AA_permease_2"/>
    <property type="match status" value="1"/>
</dbReference>
<proteinExistence type="predicted"/>
<feature type="transmembrane region" description="Helical" evidence="6">
    <location>
        <begin position="169"/>
        <end position="189"/>
    </location>
</feature>
<name>A0ABP3JMB5_9ACTN</name>
<feature type="transmembrane region" description="Helical" evidence="6">
    <location>
        <begin position="90"/>
        <end position="117"/>
    </location>
</feature>
<evidence type="ECO:0000256" key="3">
    <source>
        <dbReference type="ARBA" id="ARBA00022692"/>
    </source>
</evidence>
<dbReference type="PANTHER" id="PTHR42770">
    <property type="entry name" value="AMINO ACID TRANSPORTER-RELATED"/>
    <property type="match status" value="1"/>
</dbReference>
<organism evidence="7 8">
    <name type="scientific">Streptomyces stramineus</name>
    <dbReference type="NCBI Taxonomy" id="173861"/>
    <lineage>
        <taxon>Bacteria</taxon>
        <taxon>Bacillati</taxon>
        <taxon>Actinomycetota</taxon>
        <taxon>Actinomycetes</taxon>
        <taxon>Kitasatosporales</taxon>
        <taxon>Streptomycetaceae</taxon>
        <taxon>Streptomyces</taxon>
    </lineage>
</organism>
<keyword evidence="5 6" id="KW-0472">Membrane</keyword>
<gene>
    <name evidence="7" type="ORF">GCM10009544_18600</name>
</gene>
<evidence type="ECO:0000256" key="4">
    <source>
        <dbReference type="ARBA" id="ARBA00022989"/>
    </source>
</evidence>
<evidence type="ECO:0000256" key="2">
    <source>
        <dbReference type="ARBA" id="ARBA00022475"/>
    </source>
</evidence>
<evidence type="ECO:0000256" key="6">
    <source>
        <dbReference type="SAM" id="Phobius"/>
    </source>
</evidence>
<keyword evidence="3 6" id="KW-0812">Transmembrane</keyword>
<reference evidence="8" key="1">
    <citation type="journal article" date="2019" name="Int. J. Syst. Evol. Microbiol.">
        <title>The Global Catalogue of Microorganisms (GCM) 10K type strain sequencing project: providing services to taxonomists for standard genome sequencing and annotation.</title>
        <authorList>
            <consortium name="The Broad Institute Genomics Platform"/>
            <consortium name="The Broad Institute Genome Sequencing Center for Infectious Disease"/>
            <person name="Wu L."/>
            <person name="Ma J."/>
        </authorList>
    </citation>
    <scope>NUCLEOTIDE SEQUENCE [LARGE SCALE GENOMIC DNA]</scope>
    <source>
        <strain evidence="8">JCM 10649</strain>
    </source>
</reference>
<feature type="transmembrane region" description="Helical" evidence="6">
    <location>
        <begin position="209"/>
        <end position="229"/>
    </location>
</feature>
<dbReference type="InterPro" id="IPR002293">
    <property type="entry name" value="AA/rel_permease1"/>
</dbReference>
<comment type="subcellular location">
    <subcellularLocation>
        <location evidence="1">Cell membrane</location>
        <topology evidence="1">Multi-pass membrane protein</topology>
    </subcellularLocation>
</comment>
<dbReference type="InterPro" id="IPR050367">
    <property type="entry name" value="APC_superfamily"/>
</dbReference>
<dbReference type="PANTHER" id="PTHR42770:SF16">
    <property type="entry name" value="AMINO ACID PERMEASE"/>
    <property type="match status" value="1"/>
</dbReference>